<evidence type="ECO:0000256" key="8">
    <source>
        <dbReference type="SAM" id="MobiDB-lite"/>
    </source>
</evidence>
<sequence>MAQDEQDQRARSTGSTGSTTGTGARTEQHEVTGAGGDDASATGRSPGLQWSFRALGVVLAGAVYVALGSADLSADGRVVAAVGTLMAIWWMTEAMSLSATALLPIVLFPPLTGLGIDDATAPYADPIVFLFLGGFLIAIAMQKWDLHRRIALLTLRRVGTQPRRIVLGMMIATAFLSMWVSNTATTLMMLPIGISVLSLVVENTGRKGSGPEEGATAEALHDGTAVSDLVEDRDVRLFGVALLLSIAWAASIGGLGTLLGSPPNAIVAGYIGTELGTDIGFLQWMLLGVPIVVVFLALAWLVVTRVIFRFDLAELPGGEELINDQIADLGPMSRGEKIVLAVFAGAAFLWIVPGVLSSVGAVADAAPWLGSLDDTVIAVGAGIVLFLIPADDRGTMTLEWHDAEKGLPWGVLLLFGGGLSLAGAVAGSGLDQWFGSQVGGLGVLPIVLLLLAVVTLVLLLTEVTSNTATAATFIPILGGVAVGIGVDPTTLLIPAALAATCAFMLPVGTPPNAIVFGTGTVKITEMARGGAVLNVMGAVLITLFTVTIGPAALGLVI</sequence>
<keyword evidence="4 9" id="KW-0812">Transmembrane</keyword>
<feature type="compositionally biased region" description="Basic and acidic residues" evidence="8">
    <location>
        <begin position="1"/>
        <end position="10"/>
    </location>
</feature>
<reference evidence="10 11" key="1">
    <citation type="submission" date="2021-05" db="EMBL/GenBank/DDBJ databases">
        <title>Complete genome of Nocardioides aquaticus KCTC 9944T isolated from meromictic and hypersaline Ekho Lake, Antarctica.</title>
        <authorList>
            <person name="Hwang K."/>
            <person name="Kim K.M."/>
            <person name="Choe H."/>
        </authorList>
    </citation>
    <scope>NUCLEOTIDE SEQUENCE [LARGE SCALE GENOMIC DNA]</scope>
    <source>
        <strain evidence="10 11">KCTC 9944</strain>
    </source>
</reference>
<name>A0ABX8EIR4_9ACTN</name>
<proteinExistence type="inferred from homology"/>
<feature type="transmembrane region" description="Helical" evidence="9">
    <location>
        <begin position="442"/>
        <end position="461"/>
    </location>
</feature>
<evidence type="ECO:0000256" key="5">
    <source>
        <dbReference type="ARBA" id="ARBA00022989"/>
    </source>
</evidence>
<comment type="subcellular location">
    <subcellularLocation>
        <location evidence="1">Membrane</location>
        <topology evidence="1">Multi-pass membrane protein</topology>
    </subcellularLocation>
</comment>
<feature type="transmembrane region" description="Helical" evidence="9">
    <location>
        <begin position="187"/>
        <end position="205"/>
    </location>
</feature>
<evidence type="ECO:0000256" key="1">
    <source>
        <dbReference type="ARBA" id="ARBA00004141"/>
    </source>
</evidence>
<keyword evidence="5 9" id="KW-1133">Transmembrane helix</keyword>
<feature type="transmembrane region" description="Helical" evidence="9">
    <location>
        <begin position="492"/>
        <end position="519"/>
    </location>
</feature>
<dbReference type="EMBL" id="CP075371">
    <property type="protein sequence ID" value="QVT80231.1"/>
    <property type="molecule type" value="Genomic_DNA"/>
</dbReference>
<evidence type="ECO:0000313" key="10">
    <source>
        <dbReference type="EMBL" id="QVT80231.1"/>
    </source>
</evidence>
<protein>
    <recommendedName>
        <fullName evidence="3">Sodium-dependent dicarboxylate transporter SdcS</fullName>
    </recommendedName>
    <alternativeName>
        <fullName evidence="7">Na(+)/dicarboxylate symporter</fullName>
    </alternativeName>
</protein>
<dbReference type="PANTHER" id="PTHR10283">
    <property type="entry name" value="SOLUTE CARRIER FAMILY 13 MEMBER"/>
    <property type="match status" value="1"/>
</dbReference>
<gene>
    <name evidence="10" type="primary">sdcS</name>
    <name evidence="10" type="ORF">ENKNEFLB_02622</name>
</gene>
<evidence type="ECO:0000256" key="3">
    <source>
        <dbReference type="ARBA" id="ARBA00020150"/>
    </source>
</evidence>
<feature type="transmembrane region" description="Helical" evidence="9">
    <location>
        <begin position="468"/>
        <end position="486"/>
    </location>
</feature>
<dbReference type="RefSeq" id="WP_214055811.1">
    <property type="nucleotide sequence ID" value="NZ_BAAAHS010000088.1"/>
</dbReference>
<keyword evidence="11" id="KW-1185">Reference proteome</keyword>
<dbReference type="Proteomes" id="UP000679307">
    <property type="component" value="Chromosome"/>
</dbReference>
<feature type="transmembrane region" description="Helical" evidence="9">
    <location>
        <begin position="409"/>
        <end position="430"/>
    </location>
</feature>
<evidence type="ECO:0000256" key="6">
    <source>
        <dbReference type="ARBA" id="ARBA00023136"/>
    </source>
</evidence>
<comment type="similarity">
    <text evidence="2">Belongs to the SLC13A/DASS transporter (TC 2.A.47) family. NADC subfamily.</text>
</comment>
<feature type="transmembrane region" description="Helical" evidence="9">
    <location>
        <begin position="281"/>
        <end position="303"/>
    </location>
</feature>
<evidence type="ECO:0000256" key="4">
    <source>
        <dbReference type="ARBA" id="ARBA00022692"/>
    </source>
</evidence>
<feature type="transmembrane region" description="Helical" evidence="9">
    <location>
        <begin position="165"/>
        <end position="181"/>
    </location>
</feature>
<dbReference type="InterPro" id="IPR001898">
    <property type="entry name" value="SLC13A/DASS"/>
</dbReference>
<evidence type="ECO:0000256" key="7">
    <source>
        <dbReference type="ARBA" id="ARBA00031174"/>
    </source>
</evidence>
<feature type="transmembrane region" description="Helical" evidence="9">
    <location>
        <begin position="79"/>
        <end position="107"/>
    </location>
</feature>
<evidence type="ECO:0000313" key="11">
    <source>
        <dbReference type="Proteomes" id="UP000679307"/>
    </source>
</evidence>
<feature type="transmembrane region" description="Helical" evidence="9">
    <location>
        <begin position="338"/>
        <end position="356"/>
    </location>
</feature>
<accession>A0ABX8EIR4</accession>
<feature type="transmembrane region" description="Helical" evidence="9">
    <location>
        <begin position="237"/>
        <end position="261"/>
    </location>
</feature>
<dbReference type="Pfam" id="PF00939">
    <property type="entry name" value="Na_sulph_symp"/>
    <property type="match status" value="1"/>
</dbReference>
<feature type="transmembrane region" description="Helical" evidence="9">
    <location>
        <begin position="531"/>
        <end position="556"/>
    </location>
</feature>
<feature type="transmembrane region" description="Helical" evidence="9">
    <location>
        <begin position="127"/>
        <end position="144"/>
    </location>
</feature>
<evidence type="ECO:0000256" key="9">
    <source>
        <dbReference type="SAM" id="Phobius"/>
    </source>
</evidence>
<keyword evidence="6 9" id="KW-0472">Membrane</keyword>
<evidence type="ECO:0000256" key="2">
    <source>
        <dbReference type="ARBA" id="ARBA00006772"/>
    </source>
</evidence>
<organism evidence="10 11">
    <name type="scientific">Nocardioides aquaticus</name>
    <dbReference type="NCBI Taxonomy" id="160826"/>
    <lineage>
        <taxon>Bacteria</taxon>
        <taxon>Bacillati</taxon>
        <taxon>Actinomycetota</taxon>
        <taxon>Actinomycetes</taxon>
        <taxon>Propionibacteriales</taxon>
        <taxon>Nocardioidaceae</taxon>
        <taxon>Nocardioides</taxon>
    </lineage>
</organism>
<feature type="compositionally biased region" description="Low complexity" evidence="8">
    <location>
        <begin position="11"/>
        <end position="25"/>
    </location>
</feature>
<feature type="region of interest" description="Disordered" evidence="8">
    <location>
        <begin position="1"/>
        <end position="42"/>
    </location>
</feature>
<feature type="transmembrane region" description="Helical" evidence="9">
    <location>
        <begin position="368"/>
        <end position="388"/>
    </location>
</feature>
<dbReference type="PANTHER" id="PTHR10283:SF82">
    <property type="entry name" value="SOLUTE CARRIER FAMILY 13 MEMBER 2"/>
    <property type="match status" value="1"/>
</dbReference>